<dbReference type="EMBL" id="CP021744">
    <property type="protein sequence ID" value="ARZ72012.1"/>
    <property type="molecule type" value="Genomic_DNA"/>
</dbReference>
<name>A0A1Z2LCK5_9ACTN</name>
<evidence type="ECO:0000256" key="1">
    <source>
        <dbReference type="SAM" id="MobiDB-lite"/>
    </source>
</evidence>
<dbReference type="RefSeq" id="WP_087929708.1">
    <property type="nucleotide sequence ID" value="NZ_CP021744.1"/>
</dbReference>
<proteinExistence type="predicted"/>
<dbReference type="KEGG" id="salj:SMD11_6436"/>
<dbReference type="Proteomes" id="UP000195755">
    <property type="component" value="Chromosome"/>
</dbReference>
<evidence type="ECO:0000313" key="2">
    <source>
        <dbReference type="EMBL" id="ARZ72012.1"/>
    </source>
</evidence>
<evidence type="ECO:0000313" key="3">
    <source>
        <dbReference type="Proteomes" id="UP000195755"/>
    </source>
</evidence>
<dbReference type="AlphaFoldDB" id="A0A1Z2LCK5"/>
<dbReference type="OrthoDB" id="4338478at2"/>
<organism evidence="2 3">
    <name type="scientific">Streptomyces albireticuli</name>
    <dbReference type="NCBI Taxonomy" id="1940"/>
    <lineage>
        <taxon>Bacteria</taxon>
        <taxon>Bacillati</taxon>
        <taxon>Actinomycetota</taxon>
        <taxon>Actinomycetes</taxon>
        <taxon>Kitasatosporales</taxon>
        <taxon>Streptomycetaceae</taxon>
        <taxon>Streptomyces</taxon>
    </lineage>
</organism>
<feature type="region of interest" description="Disordered" evidence="1">
    <location>
        <begin position="46"/>
        <end position="68"/>
    </location>
</feature>
<protein>
    <submittedName>
        <fullName evidence="2">Uncharacterized protein</fullName>
    </submittedName>
</protein>
<accession>A0A1Z2LCK5</accession>
<sequence>MSVFAEAMRQRVRDARAALALARAEGDAYGTAVAADELDDALRTALRHGVDPDAPESPDGGEASAGRA</sequence>
<gene>
    <name evidence="2" type="ORF">SMD11_6436</name>
</gene>
<reference evidence="2 3" key="1">
    <citation type="submission" date="2017-06" db="EMBL/GenBank/DDBJ databases">
        <title>Streptomyces albireticuli Genome sequencing and assembly.</title>
        <authorList>
            <person name="Wang Y."/>
            <person name="Du B."/>
            <person name="Ding Y."/>
            <person name="Liu H."/>
            <person name="Hou Q."/>
            <person name="Liu K."/>
            <person name="Yao L."/>
            <person name="Wang C."/>
        </authorList>
    </citation>
    <scope>NUCLEOTIDE SEQUENCE [LARGE SCALE GENOMIC DNA]</scope>
    <source>
        <strain evidence="2 3">MDJK11</strain>
    </source>
</reference>